<protein>
    <submittedName>
        <fullName evidence="3">Response regulator receiver protein</fullName>
    </submittedName>
</protein>
<feature type="region of interest" description="Disordered" evidence="2">
    <location>
        <begin position="181"/>
        <end position="200"/>
    </location>
</feature>
<organism evidence="3 4">
    <name type="scientific">Amycolatopsis carbonis</name>
    <dbReference type="NCBI Taxonomy" id="715471"/>
    <lineage>
        <taxon>Bacteria</taxon>
        <taxon>Bacillati</taxon>
        <taxon>Actinomycetota</taxon>
        <taxon>Actinomycetes</taxon>
        <taxon>Pseudonocardiales</taxon>
        <taxon>Pseudonocardiaceae</taxon>
        <taxon>Amycolatopsis</taxon>
    </lineage>
</organism>
<name>A0A9Y2MV10_9PSEU</name>
<reference evidence="3 4" key="1">
    <citation type="submission" date="2023-06" db="EMBL/GenBank/DDBJ databases">
        <authorList>
            <person name="Oyuntsetseg B."/>
            <person name="Kim S.B."/>
        </authorList>
    </citation>
    <scope>NUCLEOTIDE SEQUENCE [LARGE SCALE GENOMIC DNA]</scope>
    <source>
        <strain evidence="3 4">2-15</strain>
    </source>
</reference>
<evidence type="ECO:0000313" key="4">
    <source>
        <dbReference type="Proteomes" id="UP001236014"/>
    </source>
</evidence>
<dbReference type="KEGG" id="acab:QRX50_32875"/>
<sequence>MTEGAAIEDRTTALCGFRQCRAPLPPPGPRGGRPFEFCPDRRWPGDRTCKQLAAADQALREALGDSVSHAGLTDAAAEFVRAATELGGPLQTLRNALDSVAARAQDEVTSALTRAESAEARATEADGLRQAADARALEAEQTTAAAQAHAQEQADLAKAAQETAAAAVKARKTAELDQARAEAAATAAAERADQATTDTRTERIRADAMAAELAQRSEQLAVRTTERDAALTGLAQARAREEEVRRDLTGRLDQATEALTTTRATVGDLEQRVDAAHQRQRTESAASAETLAEERRRSAVLASRLDAAQEQLTRAAEHHAGLRSRLERVHRLALATPTENTDLRADLLAELLDLPGETPQPRP</sequence>
<evidence type="ECO:0000256" key="2">
    <source>
        <dbReference type="SAM" id="MobiDB-lite"/>
    </source>
</evidence>
<dbReference type="AlphaFoldDB" id="A0A9Y2MV10"/>
<evidence type="ECO:0000313" key="3">
    <source>
        <dbReference type="EMBL" id="WIX76242.1"/>
    </source>
</evidence>
<evidence type="ECO:0000256" key="1">
    <source>
        <dbReference type="SAM" id="Coils"/>
    </source>
</evidence>
<accession>A0A9Y2MV10</accession>
<dbReference type="RefSeq" id="WP_285966992.1">
    <property type="nucleotide sequence ID" value="NZ_CP127294.1"/>
</dbReference>
<dbReference type="Proteomes" id="UP001236014">
    <property type="component" value="Chromosome"/>
</dbReference>
<dbReference type="EMBL" id="CP127294">
    <property type="protein sequence ID" value="WIX76242.1"/>
    <property type="molecule type" value="Genomic_DNA"/>
</dbReference>
<keyword evidence="1" id="KW-0175">Coiled coil</keyword>
<gene>
    <name evidence="3" type="ORF">QRX50_32875</name>
</gene>
<proteinExistence type="predicted"/>
<feature type="coiled-coil region" evidence="1">
    <location>
        <begin position="238"/>
        <end position="325"/>
    </location>
</feature>
<keyword evidence="4" id="KW-1185">Reference proteome</keyword>
<feature type="compositionally biased region" description="Low complexity" evidence="2">
    <location>
        <begin position="181"/>
        <end position="198"/>
    </location>
</feature>